<evidence type="ECO:0000313" key="4">
    <source>
        <dbReference type="EMBL" id="EGT54517.1"/>
    </source>
</evidence>
<dbReference type="FunFam" id="3.10.100.10:FF:000142">
    <property type="entry name" value="C-type LECtin"/>
    <property type="match status" value="1"/>
</dbReference>
<evidence type="ECO:0000256" key="1">
    <source>
        <dbReference type="SAM" id="SignalP"/>
    </source>
</evidence>
<dbReference type="Gene3D" id="3.10.100.10">
    <property type="entry name" value="Mannose-Binding Protein A, subunit A"/>
    <property type="match status" value="1"/>
</dbReference>
<dbReference type="SUPFAM" id="SSF53300">
    <property type="entry name" value="vWA-like"/>
    <property type="match status" value="1"/>
</dbReference>
<dbReference type="CDD" id="cd00037">
    <property type="entry name" value="CLECT"/>
    <property type="match status" value="1"/>
</dbReference>
<organism evidence="5">
    <name type="scientific">Caenorhabditis brenneri</name>
    <name type="common">Nematode worm</name>
    <dbReference type="NCBI Taxonomy" id="135651"/>
    <lineage>
        <taxon>Eukaryota</taxon>
        <taxon>Metazoa</taxon>
        <taxon>Ecdysozoa</taxon>
        <taxon>Nematoda</taxon>
        <taxon>Chromadorea</taxon>
        <taxon>Rhabditida</taxon>
        <taxon>Rhabditina</taxon>
        <taxon>Rhabditomorpha</taxon>
        <taxon>Rhabditoidea</taxon>
        <taxon>Rhabditidae</taxon>
        <taxon>Peloderinae</taxon>
        <taxon>Caenorhabditis</taxon>
    </lineage>
</organism>
<dbReference type="SMART" id="SM00327">
    <property type="entry name" value="VWA"/>
    <property type="match status" value="1"/>
</dbReference>
<dbReference type="STRING" id="135651.G0N731"/>
<accession>G0N731</accession>
<proteinExistence type="predicted"/>
<dbReference type="AlphaFoldDB" id="G0N731"/>
<reference evidence="5" key="1">
    <citation type="submission" date="2011-07" db="EMBL/GenBank/DDBJ databases">
        <authorList>
            <consortium name="Caenorhabditis brenneri Sequencing and Analysis Consortium"/>
            <person name="Wilson R.K."/>
        </authorList>
    </citation>
    <scope>NUCLEOTIDE SEQUENCE [LARGE SCALE GENOMIC DNA]</scope>
    <source>
        <strain evidence="5">PB2801</strain>
    </source>
</reference>
<dbReference type="InParanoid" id="G0N731"/>
<sequence length="425" mass="46401">MFKLVTLALAYLAFASAQTGYTDWFDSTGTVVPTPYPTPGGTNVDRECGGDLSNLWLDVVVVVDNSKGMTNEGITEIAANIVTVFGNGTKIGNQYSDPRSTRLGIVTYNKQATIVADLNLLQSIDDLYQTIFSVLNTVSNTDDSFLAKGIGAAESVLQNGRANGVRSNYKRLVVVYASAYKGEGENDPIPVSDRLKSSGVILSTVAFDQDGDESLLAGLAVIASPNYAFTSKDLNLVGELQGVALQSEFSSKYKPPNCFIPANCFCPNLWTQYKANFDDEYSYKYGVCIRAATISSSWTAAKFACQNLAKNGFLATEYDGQKHNFLFRVAQNNTAFTAPYIYHIGLSYVNGGWNWQQPAGYPLKPMSGYSTWNPSYPKSFSSNIGVLEQQFSSDLTVGWQNINAYSVAEYYMCEVASCDTEKYCS</sequence>
<feature type="domain" description="C-type lectin" evidence="2">
    <location>
        <begin position="284"/>
        <end position="414"/>
    </location>
</feature>
<dbReference type="Proteomes" id="UP000008068">
    <property type="component" value="Unassembled WGS sequence"/>
</dbReference>
<dbReference type="OrthoDB" id="5787264at2759"/>
<dbReference type="PANTHER" id="PTHR31024:SF3">
    <property type="entry name" value="C-TYPE LECTIN-RELATED"/>
    <property type="match status" value="1"/>
</dbReference>
<dbReference type="OMA" id="APYIYHI"/>
<keyword evidence="5" id="KW-1185">Reference proteome</keyword>
<dbReference type="PROSITE" id="PS50041">
    <property type="entry name" value="C_TYPE_LECTIN_2"/>
    <property type="match status" value="1"/>
</dbReference>
<dbReference type="FunCoup" id="G0N731">
    <property type="interactions" value="22"/>
</dbReference>
<dbReference type="InterPro" id="IPR036465">
    <property type="entry name" value="vWFA_dom_sf"/>
</dbReference>
<dbReference type="InterPro" id="IPR002035">
    <property type="entry name" value="VWF_A"/>
</dbReference>
<dbReference type="HOGENOM" id="CLU_060615_0_0_1"/>
<evidence type="ECO:0000259" key="2">
    <source>
        <dbReference type="PROSITE" id="PS50041"/>
    </source>
</evidence>
<feature type="domain" description="VWFA" evidence="3">
    <location>
        <begin position="58"/>
        <end position="249"/>
    </location>
</feature>
<dbReference type="eggNOG" id="ENOG502TGFT">
    <property type="taxonomic scope" value="Eukaryota"/>
</dbReference>
<dbReference type="Pfam" id="PF00092">
    <property type="entry name" value="VWA"/>
    <property type="match status" value="1"/>
</dbReference>
<dbReference type="PANTHER" id="PTHR31024">
    <property type="entry name" value="C-TYPE LECTIN"/>
    <property type="match status" value="1"/>
</dbReference>
<evidence type="ECO:0000259" key="3">
    <source>
        <dbReference type="PROSITE" id="PS50234"/>
    </source>
</evidence>
<dbReference type="Gene3D" id="3.40.50.410">
    <property type="entry name" value="von Willebrand factor, type A domain"/>
    <property type="match status" value="1"/>
</dbReference>
<feature type="chain" id="PRO_5003404343" description="C-type LECtin" evidence="1">
    <location>
        <begin position="18"/>
        <end position="425"/>
    </location>
</feature>
<dbReference type="InterPro" id="IPR016187">
    <property type="entry name" value="CTDL_fold"/>
</dbReference>
<dbReference type="PROSITE" id="PS50234">
    <property type="entry name" value="VWFA"/>
    <property type="match status" value="1"/>
</dbReference>
<dbReference type="InterPro" id="IPR001304">
    <property type="entry name" value="C-type_lectin-like"/>
</dbReference>
<dbReference type="InterPro" id="IPR016186">
    <property type="entry name" value="C-type_lectin-like/link_sf"/>
</dbReference>
<gene>
    <name evidence="4" type="ORF">CAEBREN_21835</name>
</gene>
<evidence type="ECO:0008006" key="6">
    <source>
        <dbReference type="Google" id="ProtNLM"/>
    </source>
</evidence>
<dbReference type="GO" id="GO:0045087">
    <property type="term" value="P:innate immune response"/>
    <property type="evidence" value="ECO:0007669"/>
    <property type="project" value="TreeGrafter"/>
</dbReference>
<feature type="signal peptide" evidence="1">
    <location>
        <begin position="1"/>
        <end position="17"/>
    </location>
</feature>
<dbReference type="SUPFAM" id="SSF56436">
    <property type="entry name" value="C-type lectin-like"/>
    <property type="match status" value="1"/>
</dbReference>
<dbReference type="SMART" id="SM00034">
    <property type="entry name" value="CLECT"/>
    <property type="match status" value="1"/>
</dbReference>
<evidence type="ECO:0000313" key="5">
    <source>
        <dbReference type="Proteomes" id="UP000008068"/>
    </source>
</evidence>
<dbReference type="EMBL" id="GL379846">
    <property type="protein sequence ID" value="EGT54517.1"/>
    <property type="molecule type" value="Genomic_DNA"/>
</dbReference>
<keyword evidence="1" id="KW-0732">Signal</keyword>
<name>G0N731_CAEBE</name>
<protein>
    <recommendedName>
        <fullName evidence="6">C-type LECtin</fullName>
    </recommendedName>
</protein>